<proteinExistence type="predicted"/>
<accession>V9LST6</accession>
<evidence type="ECO:0000313" key="1">
    <source>
        <dbReference type="EMBL" id="AFS51898.1"/>
    </source>
</evidence>
<protein>
    <submittedName>
        <fullName evidence="1">DekiORF20</fullName>
    </submittedName>
</protein>
<name>V9LST6_9ABAC</name>
<organism evidence="1">
    <name type="scientific">Dendrolimus kikuchii nucleopolyhedrovirus</name>
    <dbReference type="NCBI Taxonomy" id="1219875"/>
    <lineage>
        <taxon>Viruses</taxon>
        <taxon>Viruses incertae sedis</taxon>
        <taxon>Naldaviricetes</taxon>
        <taxon>Lefavirales</taxon>
        <taxon>Baculoviridae</taxon>
        <taxon>Alphabaculovirus</taxon>
    </lineage>
</organism>
<reference evidence="1" key="1">
    <citation type="submission" date="2012-06" db="EMBL/GenBank/DDBJ databases">
        <title>Genomic sequencing and analysis of the Dendrolimus kikuchii nucleopolyhedrovirus.</title>
        <authorList>
            <person name="Yang M.M."/>
        </authorList>
    </citation>
    <scope>NUCLEOTIDE SEQUENCE</scope>
    <source>
        <strain evidence="1">YN</strain>
    </source>
</reference>
<sequence>MSLEENAFVQRDIERQNLIAQSKELNIKNIDVTYPDADVIREFNAIINKVNVITQSISVNVNYDISFFVLALFSPQYNIQYAVYGSNVQIYCKNIDPNLMTNNSHASKFKVQLNTTIYNVSSVTYAQNATKKRIEHELTLIVQLNTPPMENNTIIIYYNALKIENVNWTVPLDVAFNITKVITTPNYRINIIPTIST</sequence>
<dbReference type="EMBL" id="JX193905">
    <property type="protein sequence ID" value="AFS51898.1"/>
    <property type="molecule type" value="Genomic_DNA"/>
</dbReference>